<evidence type="ECO:0000256" key="2">
    <source>
        <dbReference type="SAM" id="Phobius"/>
    </source>
</evidence>
<organism evidence="3 4">
    <name type="scientific">Mycena pura</name>
    <dbReference type="NCBI Taxonomy" id="153505"/>
    <lineage>
        <taxon>Eukaryota</taxon>
        <taxon>Fungi</taxon>
        <taxon>Dikarya</taxon>
        <taxon>Basidiomycota</taxon>
        <taxon>Agaricomycotina</taxon>
        <taxon>Agaricomycetes</taxon>
        <taxon>Agaricomycetidae</taxon>
        <taxon>Agaricales</taxon>
        <taxon>Marasmiineae</taxon>
        <taxon>Mycenaceae</taxon>
        <taxon>Mycena</taxon>
    </lineage>
</organism>
<evidence type="ECO:0000256" key="1">
    <source>
        <dbReference type="SAM" id="MobiDB-lite"/>
    </source>
</evidence>
<evidence type="ECO:0000313" key="4">
    <source>
        <dbReference type="Proteomes" id="UP001219525"/>
    </source>
</evidence>
<feature type="transmembrane region" description="Helical" evidence="2">
    <location>
        <begin position="20"/>
        <end position="38"/>
    </location>
</feature>
<dbReference type="Proteomes" id="UP001219525">
    <property type="component" value="Unassembled WGS sequence"/>
</dbReference>
<dbReference type="EMBL" id="JARJCW010000142">
    <property type="protein sequence ID" value="KAJ7190804.1"/>
    <property type="molecule type" value="Genomic_DNA"/>
</dbReference>
<keyword evidence="2" id="KW-1133">Transmembrane helix</keyword>
<sequence length="257" mass="28409">MNGRSNPLRQPRPPLQARRIRTIAIALPILVLTGYTILDRMTRQKDPPQKPPGDDKSGRPETGGAALSRPSSDTGKYRVCWTTPAGAVALSEPQGGHAVRTYVAVPVAHVFLLRTSCGQTPSRPAHLCARGQHIGLRRRRRRTGYLFVEVAFARVATYRFVHSSLVPDSTFEVPPCATRQLGLRPRALQTRLSSSIDSVERGRCPPKFFLLPLLVCRCTARVVVFDDRSPTAVSESDAMHLFRTLGRDAYTLLECSV</sequence>
<comment type="caution">
    <text evidence="3">The sequence shown here is derived from an EMBL/GenBank/DDBJ whole genome shotgun (WGS) entry which is preliminary data.</text>
</comment>
<evidence type="ECO:0000313" key="3">
    <source>
        <dbReference type="EMBL" id="KAJ7190804.1"/>
    </source>
</evidence>
<feature type="region of interest" description="Disordered" evidence="1">
    <location>
        <begin position="41"/>
        <end position="74"/>
    </location>
</feature>
<gene>
    <name evidence="3" type="ORF">GGX14DRAFT_579499</name>
</gene>
<reference evidence="3" key="1">
    <citation type="submission" date="2023-03" db="EMBL/GenBank/DDBJ databases">
        <title>Massive genome expansion in bonnet fungi (Mycena s.s.) driven by repeated elements and novel gene families across ecological guilds.</title>
        <authorList>
            <consortium name="Lawrence Berkeley National Laboratory"/>
            <person name="Harder C.B."/>
            <person name="Miyauchi S."/>
            <person name="Viragh M."/>
            <person name="Kuo A."/>
            <person name="Thoen E."/>
            <person name="Andreopoulos B."/>
            <person name="Lu D."/>
            <person name="Skrede I."/>
            <person name="Drula E."/>
            <person name="Henrissat B."/>
            <person name="Morin E."/>
            <person name="Kohler A."/>
            <person name="Barry K."/>
            <person name="LaButti K."/>
            <person name="Morin E."/>
            <person name="Salamov A."/>
            <person name="Lipzen A."/>
            <person name="Mereny Z."/>
            <person name="Hegedus B."/>
            <person name="Baldrian P."/>
            <person name="Stursova M."/>
            <person name="Weitz H."/>
            <person name="Taylor A."/>
            <person name="Grigoriev I.V."/>
            <person name="Nagy L.G."/>
            <person name="Martin F."/>
            <person name="Kauserud H."/>
        </authorList>
    </citation>
    <scope>NUCLEOTIDE SEQUENCE</scope>
    <source>
        <strain evidence="3">9144</strain>
    </source>
</reference>
<accession>A0AAD6UMK1</accession>
<dbReference type="AlphaFoldDB" id="A0AAD6UMK1"/>
<keyword evidence="2" id="KW-0812">Transmembrane</keyword>
<keyword evidence="2" id="KW-0472">Membrane</keyword>
<proteinExistence type="predicted"/>
<protein>
    <submittedName>
        <fullName evidence="3">Uncharacterized protein</fullName>
    </submittedName>
</protein>
<name>A0AAD6UMK1_9AGAR</name>
<keyword evidence="4" id="KW-1185">Reference proteome</keyword>
<feature type="compositionally biased region" description="Basic and acidic residues" evidence="1">
    <location>
        <begin position="41"/>
        <end position="59"/>
    </location>
</feature>